<evidence type="ECO:0000256" key="2">
    <source>
        <dbReference type="ARBA" id="ARBA00022679"/>
    </source>
</evidence>
<keyword evidence="1" id="KW-0489">Methyltransferase</keyword>
<dbReference type="Pfam" id="PF00588">
    <property type="entry name" value="SpoU_methylase"/>
    <property type="match status" value="1"/>
</dbReference>
<dbReference type="SUPFAM" id="SSF55315">
    <property type="entry name" value="L30e-like"/>
    <property type="match status" value="1"/>
</dbReference>
<dbReference type="GO" id="GO:0008173">
    <property type="term" value="F:RNA methyltransferase activity"/>
    <property type="evidence" value="ECO:0007669"/>
    <property type="project" value="InterPro"/>
</dbReference>
<organism evidence="4 5">
    <name type="scientific">Candidatus Defluviibacterium haderslevense</name>
    <dbReference type="NCBI Taxonomy" id="2981993"/>
    <lineage>
        <taxon>Bacteria</taxon>
        <taxon>Pseudomonadati</taxon>
        <taxon>Bacteroidota</taxon>
        <taxon>Saprospiria</taxon>
        <taxon>Saprospirales</taxon>
        <taxon>Saprospiraceae</taxon>
        <taxon>Candidatus Defluviibacterium</taxon>
    </lineage>
</organism>
<dbReference type="Gene3D" id="3.40.1280.10">
    <property type="match status" value="1"/>
</dbReference>
<dbReference type="GO" id="GO:0006396">
    <property type="term" value="P:RNA processing"/>
    <property type="evidence" value="ECO:0007669"/>
    <property type="project" value="InterPro"/>
</dbReference>
<dbReference type="Gene3D" id="3.30.1330.30">
    <property type="match status" value="1"/>
</dbReference>
<dbReference type="Pfam" id="PF08032">
    <property type="entry name" value="SpoU_sub_bind"/>
    <property type="match status" value="1"/>
</dbReference>
<keyword evidence="2" id="KW-0808">Transferase</keyword>
<evidence type="ECO:0000313" key="5">
    <source>
        <dbReference type="Proteomes" id="UP000808349"/>
    </source>
</evidence>
<dbReference type="AlphaFoldDB" id="A0A9D7S796"/>
<comment type="caution">
    <text evidence="4">The sequence shown here is derived from an EMBL/GenBank/DDBJ whole genome shotgun (WGS) entry which is preliminary data.</text>
</comment>
<feature type="domain" description="RNA 2-O ribose methyltransferase substrate binding" evidence="3">
    <location>
        <begin position="11"/>
        <end position="85"/>
    </location>
</feature>
<dbReference type="InterPro" id="IPR029064">
    <property type="entry name" value="Ribosomal_eL30-like_sf"/>
</dbReference>
<dbReference type="InterPro" id="IPR004441">
    <property type="entry name" value="rRNA_MeTrfase_TrmH"/>
</dbReference>
<sequence>MKYKMEQNNEWLIGKNALKEGIAAGKRIQKVYLSDTLDNETLKELLKLIRAQKISVLVVPKSKLDRLNRSNHQGVLASISPIQFYKTMDLVTHIYEQGQHPALALLDGITDVHNFGAIARSAEIFGLGGIIIGNKNSAPVNYEAIKSSAGALLQIPVCKENNLLHTIKELKAQGFVVIGADEKAEQTIEQLDMTEPCVMVFGSEGEGISYDIKNTLDQHVKIPQIGKINSLNVSVSAGIFFYEWMKQNNQKK</sequence>
<protein>
    <submittedName>
        <fullName evidence="4">23S rRNA (Guanosine(2251)-2'-O)-methyltransferase RlmB</fullName>
    </submittedName>
</protein>
<reference evidence="4 5" key="1">
    <citation type="submission" date="2020-10" db="EMBL/GenBank/DDBJ databases">
        <title>Connecting structure to function with the recovery of over 1000 high-quality activated sludge metagenome-assembled genomes encoding full-length rRNA genes using long-read sequencing.</title>
        <authorList>
            <person name="Singleton C.M."/>
            <person name="Petriglieri F."/>
            <person name="Kristensen J.M."/>
            <person name="Kirkegaard R.H."/>
            <person name="Michaelsen T.Y."/>
            <person name="Andersen M.H."/>
            <person name="Karst S.M."/>
            <person name="Dueholm M.S."/>
            <person name="Nielsen P.H."/>
            <person name="Albertsen M."/>
        </authorList>
    </citation>
    <scope>NUCLEOTIDE SEQUENCE [LARGE SCALE GENOMIC DNA]</scope>
    <source>
        <strain evidence="4">Ribe_18-Q3-R11-54_BAT3C.373</strain>
    </source>
</reference>
<dbReference type="InterPro" id="IPR029028">
    <property type="entry name" value="Alpha/beta_knot_MTases"/>
</dbReference>
<dbReference type="SMART" id="SM00967">
    <property type="entry name" value="SpoU_sub_bind"/>
    <property type="match status" value="1"/>
</dbReference>
<dbReference type="GO" id="GO:0032259">
    <property type="term" value="P:methylation"/>
    <property type="evidence" value="ECO:0007669"/>
    <property type="project" value="UniProtKB-KW"/>
</dbReference>
<name>A0A9D7S796_9BACT</name>
<dbReference type="Proteomes" id="UP000808349">
    <property type="component" value="Unassembled WGS sequence"/>
</dbReference>
<dbReference type="GO" id="GO:0003723">
    <property type="term" value="F:RNA binding"/>
    <property type="evidence" value="ECO:0007669"/>
    <property type="project" value="InterPro"/>
</dbReference>
<dbReference type="InterPro" id="IPR013123">
    <property type="entry name" value="SpoU_subst-bd"/>
</dbReference>
<dbReference type="GO" id="GO:0005829">
    <property type="term" value="C:cytosol"/>
    <property type="evidence" value="ECO:0007669"/>
    <property type="project" value="TreeGrafter"/>
</dbReference>
<gene>
    <name evidence="4" type="primary">rlmB</name>
    <name evidence="4" type="ORF">IPO85_06735</name>
</gene>
<dbReference type="InterPro" id="IPR029026">
    <property type="entry name" value="tRNA_m1G_MTases_N"/>
</dbReference>
<evidence type="ECO:0000313" key="4">
    <source>
        <dbReference type="EMBL" id="MBK9717197.1"/>
    </source>
</evidence>
<dbReference type="PANTHER" id="PTHR46429:SF1">
    <property type="entry name" value="23S RRNA (GUANOSINE-2'-O-)-METHYLTRANSFERASE RLMB"/>
    <property type="match status" value="1"/>
</dbReference>
<evidence type="ECO:0000256" key="1">
    <source>
        <dbReference type="ARBA" id="ARBA00022603"/>
    </source>
</evidence>
<dbReference type="PANTHER" id="PTHR46429">
    <property type="entry name" value="23S RRNA (GUANOSINE-2'-O-)-METHYLTRANSFERASE RLMB"/>
    <property type="match status" value="1"/>
</dbReference>
<proteinExistence type="predicted"/>
<evidence type="ECO:0000259" key="3">
    <source>
        <dbReference type="SMART" id="SM00967"/>
    </source>
</evidence>
<dbReference type="EMBL" id="JADKFW010000004">
    <property type="protein sequence ID" value="MBK9717197.1"/>
    <property type="molecule type" value="Genomic_DNA"/>
</dbReference>
<dbReference type="CDD" id="cd18103">
    <property type="entry name" value="SpoU-like_RlmB"/>
    <property type="match status" value="1"/>
</dbReference>
<accession>A0A9D7S796</accession>
<dbReference type="InterPro" id="IPR001537">
    <property type="entry name" value="SpoU_MeTrfase"/>
</dbReference>
<dbReference type="SUPFAM" id="SSF75217">
    <property type="entry name" value="alpha/beta knot"/>
    <property type="match status" value="1"/>
</dbReference>
<dbReference type="NCBIfam" id="TIGR00186">
    <property type="entry name" value="rRNA_methyl_3"/>
    <property type="match status" value="1"/>
</dbReference>